<reference evidence="6 7" key="1">
    <citation type="submission" date="2020-12" db="EMBL/GenBank/DDBJ databases">
        <title>Geomonas sp. Red259, isolated from paddy soil.</title>
        <authorList>
            <person name="Xu Z."/>
            <person name="Zhang Z."/>
            <person name="Masuda Y."/>
            <person name="Itoh H."/>
            <person name="Senoo K."/>
        </authorList>
    </citation>
    <scope>NUCLEOTIDE SEQUENCE [LARGE SCALE GENOMIC DNA]</scope>
    <source>
        <strain evidence="6 7">Red259</strain>
    </source>
</reference>
<name>A0ABS0YT48_9BACT</name>
<accession>A0ABS0YT48</accession>
<dbReference type="SUPFAM" id="SSF46785">
    <property type="entry name" value="Winged helix' DNA-binding domain"/>
    <property type="match status" value="1"/>
</dbReference>
<dbReference type="PANTHER" id="PTHR33154:SF18">
    <property type="entry name" value="ARSENICAL RESISTANCE OPERON REPRESSOR"/>
    <property type="match status" value="1"/>
</dbReference>
<feature type="domain" description="HTH arsR-type" evidence="5">
    <location>
        <begin position="1"/>
        <end position="93"/>
    </location>
</feature>
<sequence>MENLALLFQSLDDQTRLRLLALLIEAGELCVCDLVAVLKLPQSTVSRQLGILKSAGWVQGRRVGAWNHYSIATSLEPVQQFLMPVLRNFLLVTETAREDLVRLRQRRDPACCSGGVASKKTDTAGRAPGEEQS</sequence>
<dbReference type="PANTHER" id="PTHR33154">
    <property type="entry name" value="TRANSCRIPTIONAL REGULATOR, ARSR FAMILY"/>
    <property type="match status" value="1"/>
</dbReference>
<protein>
    <submittedName>
        <fullName evidence="6">Winged helix-turn-helix transcriptional regulator</fullName>
    </submittedName>
</protein>
<evidence type="ECO:0000256" key="2">
    <source>
        <dbReference type="ARBA" id="ARBA00023125"/>
    </source>
</evidence>
<dbReference type="Pfam" id="PF01022">
    <property type="entry name" value="HTH_5"/>
    <property type="match status" value="1"/>
</dbReference>
<dbReference type="InterPro" id="IPR051081">
    <property type="entry name" value="HTH_MetalResp_TranReg"/>
</dbReference>
<dbReference type="InterPro" id="IPR036390">
    <property type="entry name" value="WH_DNA-bd_sf"/>
</dbReference>
<dbReference type="Gene3D" id="1.10.10.10">
    <property type="entry name" value="Winged helix-like DNA-binding domain superfamily/Winged helix DNA-binding domain"/>
    <property type="match status" value="1"/>
</dbReference>
<dbReference type="InterPro" id="IPR036388">
    <property type="entry name" value="WH-like_DNA-bd_sf"/>
</dbReference>
<keyword evidence="1" id="KW-0805">Transcription regulation</keyword>
<dbReference type="InterPro" id="IPR011991">
    <property type="entry name" value="ArsR-like_HTH"/>
</dbReference>
<gene>
    <name evidence="6" type="ORF">JFN90_13325</name>
</gene>
<evidence type="ECO:0000256" key="4">
    <source>
        <dbReference type="SAM" id="MobiDB-lite"/>
    </source>
</evidence>
<evidence type="ECO:0000256" key="1">
    <source>
        <dbReference type="ARBA" id="ARBA00023015"/>
    </source>
</evidence>
<dbReference type="CDD" id="cd00090">
    <property type="entry name" value="HTH_ARSR"/>
    <property type="match status" value="1"/>
</dbReference>
<dbReference type="PROSITE" id="PS50987">
    <property type="entry name" value="HTH_ARSR_2"/>
    <property type="match status" value="1"/>
</dbReference>
<keyword evidence="2" id="KW-0238">DNA-binding</keyword>
<proteinExistence type="predicted"/>
<evidence type="ECO:0000256" key="3">
    <source>
        <dbReference type="ARBA" id="ARBA00023163"/>
    </source>
</evidence>
<dbReference type="PRINTS" id="PR00778">
    <property type="entry name" value="HTHARSR"/>
</dbReference>
<dbReference type="RefSeq" id="WP_199395604.1">
    <property type="nucleotide sequence ID" value="NZ_JAEMHK010000009.1"/>
</dbReference>
<dbReference type="SMART" id="SM00418">
    <property type="entry name" value="HTH_ARSR"/>
    <property type="match status" value="1"/>
</dbReference>
<feature type="region of interest" description="Disordered" evidence="4">
    <location>
        <begin position="111"/>
        <end position="133"/>
    </location>
</feature>
<dbReference type="InterPro" id="IPR001845">
    <property type="entry name" value="HTH_ArsR_DNA-bd_dom"/>
</dbReference>
<evidence type="ECO:0000313" key="7">
    <source>
        <dbReference type="Proteomes" id="UP000641025"/>
    </source>
</evidence>
<keyword evidence="3" id="KW-0804">Transcription</keyword>
<keyword evidence="7" id="KW-1185">Reference proteome</keyword>
<dbReference type="Proteomes" id="UP000641025">
    <property type="component" value="Unassembled WGS sequence"/>
</dbReference>
<dbReference type="NCBIfam" id="NF033788">
    <property type="entry name" value="HTH_metalloreg"/>
    <property type="match status" value="1"/>
</dbReference>
<dbReference type="EMBL" id="JAEMHK010000009">
    <property type="protein sequence ID" value="MBJ6801109.1"/>
    <property type="molecule type" value="Genomic_DNA"/>
</dbReference>
<organism evidence="6 7">
    <name type="scientific">Geomonas propionica</name>
    <dbReference type="NCBI Taxonomy" id="2798582"/>
    <lineage>
        <taxon>Bacteria</taxon>
        <taxon>Pseudomonadati</taxon>
        <taxon>Thermodesulfobacteriota</taxon>
        <taxon>Desulfuromonadia</taxon>
        <taxon>Geobacterales</taxon>
        <taxon>Geobacteraceae</taxon>
        <taxon>Geomonas</taxon>
    </lineage>
</organism>
<comment type="caution">
    <text evidence="6">The sequence shown here is derived from an EMBL/GenBank/DDBJ whole genome shotgun (WGS) entry which is preliminary data.</text>
</comment>
<evidence type="ECO:0000259" key="5">
    <source>
        <dbReference type="PROSITE" id="PS50987"/>
    </source>
</evidence>
<evidence type="ECO:0000313" key="6">
    <source>
        <dbReference type="EMBL" id="MBJ6801109.1"/>
    </source>
</evidence>